<dbReference type="KEGG" id="bmei:Spa11_33080"/>
<reference evidence="2 3" key="1">
    <citation type="submission" date="2019-02" db="EMBL/GenBank/DDBJ databases">
        <title>Deep-cultivation of Planctomycetes and their phenomic and genomic characterization uncovers novel biology.</title>
        <authorList>
            <person name="Wiegand S."/>
            <person name="Jogler M."/>
            <person name="Boedeker C."/>
            <person name="Pinto D."/>
            <person name="Vollmers J."/>
            <person name="Rivas-Marin E."/>
            <person name="Kohn T."/>
            <person name="Peeters S.H."/>
            <person name="Heuer A."/>
            <person name="Rast P."/>
            <person name="Oberbeckmann S."/>
            <person name="Bunk B."/>
            <person name="Jeske O."/>
            <person name="Meyerdierks A."/>
            <person name="Storesund J.E."/>
            <person name="Kallscheuer N."/>
            <person name="Luecker S."/>
            <person name="Lage O.M."/>
            <person name="Pohl T."/>
            <person name="Merkel B.J."/>
            <person name="Hornburger P."/>
            <person name="Mueller R.-W."/>
            <person name="Bruemmer F."/>
            <person name="Labrenz M."/>
            <person name="Spormann A.M."/>
            <person name="Op den Camp H."/>
            <person name="Overmann J."/>
            <person name="Amann R."/>
            <person name="Jetten M.S.M."/>
            <person name="Mascher T."/>
            <person name="Medema M.H."/>
            <person name="Devos D.P."/>
            <person name="Kaster A.-K."/>
            <person name="Ovreas L."/>
            <person name="Rohde M."/>
            <person name="Galperin M.Y."/>
            <person name="Jogler C."/>
        </authorList>
    </citation>
    <scope>NUCLEOTIDE SEQUENCE [LARGE SCALE GENOMIC DNA]</scope>
    <source>
        <strain evidence="2 3">Spa11</strain>
    </source>
</reference>
<dbReference type="InterPro" id="IPR036388">
    <property type="entry name" value="WH-like_DNA-bd_sf"/>
</dbReference>
<organism evidence="2 3">
    <name type="scientific">Botrimarina mediterranea</name>
    <dbReference type="NCBI Taxonomy" id="2528022"/>
    <lineage>
        <taxon>Bacteria</taxon>
        <taxon>Pseudomonadati</taxon>
        <taxon>Planctomycetota</taxon>
        <taxon>Planctomycetia</taxon>
        <taxon>Pirellulales</taxon>
        <taxon>Lacipirellulaceae</taxon>
        <taxon>Botrimarina</taxon>
    </lineage>
</organism>
<dbReference type="Pfam" id="PF08279">
    <property type="entry name" value="HTH_11"/>
    <property type="match status" value="1"/>
</dbReference>
<gene>
    <name evidence="2" type="ORF">Spa11_33080</name>
</gene>
<proteinExistence type="predicted"/>
<protein>
    <submittedName>
        <fullName evidence="2">HTH domain protein</fullName>
    </submittedName>
</protein>
<evidence type="ECO:0000313" key="3">
    <source>
        <dbReference type="Proteomes" id="UP000316426"/>
    </source>
</evidence>
<name>A0A518KBE1_9BACT</name>
<feature type="domain" description="Helix-turn-helix type 11" evidence="1">
    <location>
        <begin position="13"/>
        <end position="59"/>
    </location>
</feature>
<dbReference type="InterPro" id="IPR036390">
    <property type="entry name" value="WH_DNA-bd_sf"/>
</dbReference>
<dbReference type="Proteomes" id="UP000316426">
    <property type="component" value="Chromosome"/>
</dbReference>
<sequence>MQSRINRLIVLQRALAGRPSARVSDLEAELGVSRRTIFRDIRALRSAGLEIRFDPSRKGHTSSRDDDDSLPDPEALLTLLRHAAATSLPATTTQRRQAAAAAEALATRLPPAQREEYEQFQASVMVRALPSDQLRYAGVLEAAQHAASAGRCIDVLAPLPAGATLRWHSVQVLRLQFDLAKGWLLEGLLADSHHTCRVAFEVIASTRVGDRRVVTRLAPGKVEWTAADIEVLA</sequence>
<dbReference type="SUPFAM" id="SSF46785">
    <property type="entry name" value="Winged helix' DNA-binding domain"/>
    <property type="match status" value="1"/>
</dbReference>
<evidence type="ECO:0000259" key="1">
    <source>
        <dbReference type="Pfam" id="PF08279"/>
    </source>
</evidence>
<accession>A0A518KBE1</accession>
<evidence type="ECO:0000313" key="2">
    <source>
        <dbReference type="EMBL" id="QDV75098.1"/>
    </source>
</evidence>
<dbReference type="EMBL" id="CP036349">
    <property type="protein sequence ID" value="QDV75098.1"/>
    <property type="molecule type" value="Genomic_DNA"/>
</dbReference>
<dbReference type="InterPro" id="IPR013196">
    <property type="entry name" value="HTH_11"/>
</dbReference>
<dbReference type="Gene3D" id="1.10.10.10">
    <property type="entry name" value="Winged helix-like DNA-binding domain superfamily/Winged helix DNA-binding domain"/>
    <property type="match status" value="1"/>
</dbReference>
<dbReference type="AlphaFoldDB" id="A0A518KBE1"/>
<keyword evidence="3" id="KW-1185">Reference proteome</keyword>